<evidence type="ECO:0008006" key="3">
    <source>
        <dbReference type="Google" id="ProtNLM"/>
    </source>
</evidence>
<evidence type="ECO:0000313" key="1">
    <source>
        <dbReference type="EMBL" id="KII64042.1"/>
    </source>
</evidence>
<evidence type="ECO:0000313" key="2">
    <source>
        <dbReference type="Proteomes" id="UP000031668"/>
    </source>
</evidence>
<dbReference type="GO" id="GO:0003676">
    <property type="term" value="F:nucleic acid binding"/>
    <property type="evidence" value="ECO:0007669"/>
    <property type="project" value="InterPro"/>
</dbReference>
<proteinExistence type="predicted"/>
<reference evidence="1 2" key="1">
    <citation type="journal article" date="2014" name="Genome Biol. Evol.">
        <title>The genome of the myxosporean Thelohanellus kitauei shows adaptations to nutrient acquisition within its fish host.</title>
        <authorList>
            <person name="Yang Y."/>
            <person name="Xiong J."/>
            <person name="Zhou Z."/>
            <person name="Huo F."/>
            <person name="Miao W."/>
            <person name="Ran C."/>
            <person name="Liu Y."/>
            <person name="Zhang J."/>
            <person name="Feng J."/>
            <person name="Wang M."/>
            <person name="Wang M."/>
            <person name="Wang L."/>
            <person name="Yao B."/>
        </authorList>
    </citation>
    <scope>NUCLEOTIDE SEQUENCE [LARGE SCALE GENOMIC DNA]</scope>
    <source>
        <strain evidence="1">Wuqing</strain>
    </source>
</reference>
<dbReference type="Gene3D" id="3.30.420.10">
    <property type="entry name" value="Ribonuclease H-like superfamily/Ribonuclease H"/>
    <property type="match status" value="1"/>
</dbReference>
<dbReference type="AlphaFoldDB" id="A0A0C2MQV3"/>
<accession>A0A0C2MQV3</accession>
<dbReference type="Proteomes" id="UP000031668">
    <property type="component" value="Unassembled WGS sequence"/>
</dbReference>
<name>A0A0C2MQV3_THEKT</name>
<dbReference type="EMBL" id="JWZT01004474">
    <property type="protein sequence ID" value="KII64042.1"/>
    <property type="molecule type" value="Genomic_DNA"/>
</dbReference>
<organism evidence="1 2">
    <name type="scientific">Thelohanellus kitauei</name>
    <name type="common">Myxosporean</name>
    <dbReference type="NCBI Taxonomy" id="669202"/>
    <lineage>
        <taxon>Eukaryota</taxon>
        <taxon>Metazoa</taxon>
        <taxon>Cnidaria</taxon>
        <taxon>Myxozoa</taxon>
        <taxon>Myxosporea</taxon>
        <taxon>Bivalvulida</taxon>
        <taxon>Platysporina</taxon>
        <taxon>Myxobolidae</taxon>
        <taxon>Thelohanellus</taxon>
    </lineage>
</organism>
<dbReference type="InterPro" id="IPR036397">
    <property type="entry name" value="RNaseH_sf"/>
</dbReference>
<comment type="caution">
    <text evidence="1">The sequence shown here is derived from an EMBL/GenBank/DDBJ whole genome shotgun (WGS) entry which is preliminary data.</text>
</comment>
<sequence>MWRFTGFCMPLHVPIYLPAYGPLLKPIEKYFSKWNGLVRQANSRSADELFSPFETCSSLITSNDCFGFYRHVESNLPDCIQSLSLVEDIDPSQMKFYHIFLGMDDMLSHNEEFT</sequence>
<gene>
    <name evidence="1" type="ORF">RF11_14669</name>
</gene>
<keyword evidence="2" id="KW-1185">Reference proteome</keyword>
<protein>
    <recommendedName>
        <fullName evidence="3">Tc1-like transposase DDE domain-containing protein</fullName>
    </recommendedName>
</protein>